<name>A0A6M3IRY6_9ZZZZ</name>
<dbReference type="EMBL" id="MT141391">
    <property type="protein sequence ID" value="QJA59991.1"/>
    <property type="molecule type" value="Genomic_DNA"/>
</dbReference>
<gene>
    <name evidence="1" type="ORF">MM415B01211_0023</name>
</gene>
<reference evidence="1" key="1">
    <citation type="submission" date="2020-03" db="EMBL/GenBank/DDBJ databases">
        <title>The deep terrestrial virosphere.</title>
        <authorList>
            <person name="Holmfeldt K."/>
            <person name="Nilsson E."/>
            <person name="Simone D."/>
            <person name="Lopez-Fernandez M."/>
            <person name="Wu X."/>
            <person name="de Brujin I."/>
            <person name="Lundin D."/>
            <person name="Andersson A."/>
            <person name="Bertilsson S."/>
            <person name="Dopson M."/>
        </authorList>
    </citation>
    <scope>NUCLEOTIDE SEQUENCE</scope>
    <source>
        <strain evidence="1">MM415B01211</strain>
    </source>
</reference>
<sequence length="61" mass="7587">MFVKLKCQKCKNEFIHDVPHYKYHTMKKFCDICLTESIRERSRNVWRRKRKEEQGRKDGKV</sequence>
<protein>
    <submittedName>
        <fullName evidence="1">Uncharacterized protein</fullName>
    </submittedName>
</protein>
<accession>A0A6M3IRY6</accession>
<dbReference type="AlphaFoldDB" id="A0A6M3IRY6"/>
<evidence type="ECO:0000313" key="1">
    <source>
        <dbReference type="EMBL" id="QJA59991.1"/>
    </source>
</evidence>
<organism evidence="1">
    <name type="scientific">viral metagenome</name>
    <dbReference type="NCBI Taxonomy" id="1070528"/>
    <lineage>
        <taxon>unclassified sequences</taxon>
        <taxon>metagenomes</taxon>
        <taxon>organismal metagenomes</taxon>
    </lineage>
</organism>
<proteinExistence type="predicted"/>